<dbReference type="InterPro" id="IPR050101">
    <property type="entry name" value="CinA"/>
</dbReference>
<feature type="domain" description="MoaB/Mog" evidence="2">
    <location>
        <begin position="4"/>
        <end position="171"/>
    </location>
</feature>
<proteinExistence type="inferred from homology"/>
<dbReference type="Proteomes" id="UP000254808">
    <property type="component" value="Chromosome"/>
</dbReference>
<protein>
    <recommendedName>
        <fullName evidence="1">CinA-like protein</fullName>
    </recommendedName>
</protein>
<dbReference type="Pfam" id="PF00994">
    <property type="entry name" value="MoCF_biosynth"/>
    <property type="match status" value="1"/>
</dbReference>
<dbReference type="PANTHER" id="PTHR13939">
    <property type="entry name" value="NICOTINAMIDE-NUCLEOTIDE AMIDOHYDROLASE PNCC"/>
    <property type="match status" value="1"/>
</dbReference>
<dbReference type="Pfam" id="PF02464">
    <property type="entry name" value="CinA"/>
    <property type="match status" value="1"/>
</dbReference>
<reference evidence="3 4" key="1">
    <citation type="submission" date="2018-03" db="EMBL/GenBank/DDBJ databases">
        <title>Phenotypic and genomic properties of Cyclonatronum proteinivorum gen. nov., sp. nov., a haloalkaliphilic bacteroidete from soda lakes possessing Na+-translocating rhodopsin.</title>
        <authorList>
            <person name="Toshchakov S.V."/>
            <person name="Korzhenkov A."/>
            <person name="Samarov N.I."/>
            <person name="Kublanov I.V."/>
            <person name="Muntyan M.S."/>
            <person name="Sorokin D.Y."/>
        </authorList>
    </citation>
    <scope>NUCLEOTIDE SEQUENCE [LARGE SCALE GENOMIC DNA]</scope>
    <source>
        <strain evidence="3 4">Omega</strain>
    </source>
</reference>
<dbReference type="NCBIfam" id="TIGR00200">
    <property type="entry name" value="cinA_nterm"/>
    <property type="match status" value="1"/>
</dbReference>
<dbReference type="AlphaFoldDB" id="A0A345UK31"/>
<evidence type="ECO:0000259" key="2">
    <source>
        <dbReference type="SMART" id="SM00852"/>
    </source>
</evidence>
<dbReference type="SUPFAM" id="SSF53218">
    <property type="entry name" value="Molybdenum cofactor biosynthesis proteins"/>
    <property type="match status" value="1"/>
</dbReference>
<dbReference type="InterPro" id="IPR008135">
    <property type="entry name" value="Competence-induced_CinA"/>
</dbReference>
<dbReference type="CDD" id="cd00885">
    <property type="entry name" value="cinA"/>
    <property type="match status" value="1"/>
</dbReference>
<gene>
    <name evidence="3" type="ORF">CYPRO_1582</name>
</gene>
<comment type="similarity">
    <text evidence="1">Belongs to the CinA family.</text>
</comment>
<dbReference type="PIRSF" id="PIRSF006728">
    <property type="entry name" value="CinA"/>
    <property type="match status" value="1"/>
</dbReference>
<name>A0A345UK31_9BACT</name>
<dbReference type="InterPro" id="IPR036653">
    <property type="entry name" value="CinA-like_C"/>
</dbReference>
<sequence>MRASILTIGNELLIGDIINTNAAWIGTFLTEHDIEPVRSVTVGDSESEIVHHLKDCAKVSELIIITGGLGPTHDDVTKHTLLRYTGGSFTEHKPTRDFIEYNFEKRGIPVSKSNLAQAMVPDTCEVLFNKAGTAPGMWFDFEGVVLVSLPGVPSEMKYLMEKEVWPRLAQKLGANGTLFRHYMHTAGIGESTLSDIEIGDISDKLVDGVQLAFLPHSHGVGLRISATGTTAEMARARALPLIEHIRRKASEHIYSEVQGDDLPAAVGRLLEHSKKTIATAESCTGGLLGSMITDVPGSSGWYNGSIIAYQNELKTSLLGVPAEILQQHGAVSAETALIMAKAAAEKLGADVGLSTTGIAGPGGGTEEKPVGLVWFGYYDGERHFAMRAQFFKNRKMNKERTALVALDITRRVLTGITRMPYDAPVVVG</sequence>
<dbReference type="Pfam" id="PF18146">
    <property type="entry name" value="CinA_KH"/>
    <property type="match status" value="1"/>
</dbReference>
<dbReference type="PANTHER" id="PTHR13939:SF0">
    <property type="entry name" value="NMN AMIDOHYDROLASE-LIKE PROTEIN YFAY"/>
    <property type="match status" value="1"/>
</dbReference>
<dbReference type="Gene3D" id="3.40.980.10">
    <property type="entry name" value="MoaB/Mog-like domain"/>
    <property type="match status" value="1"/>
</dbReference>
<dbReference type="OrthoDB" id="9801454at2"/>
<keyword evidence="4" id="KW-1185">Reference proteome</keyword>
<dbReference type="SMART" id="SM00852">
    <property type="entry name" value="MoCF_biosynth"/>
    <property type="match status" value="1"/>
</dbReference>
<dbReference type="RefSeq" id="WP_114984089.1">
    <property type="nucleotide sequence ID" value="NZ_CP027806.1"/>
</dbReference>
<dbReference type="SUPFAM" id="SSF142433">
    <property type="entry name" value="CinA-like"/>
    <property type="match status" value="1"/>
</dbReference>
<evidence type="ECO:0000313" key="3">
    <source>
        <dbReference type="EMBL" id="AXJ00833.1"/>
    </source>
</evidence>
<dbReference type="Gene3D" id="3.90.950.20">
    <property type="entry name" value="CinA-like"/>
    <property type="match status" value="1"/>
</dbReference>
<evidence type="ECO:0000256" key="1">
    <source>
        <dbReference type="HAMAP-Rule" id="MF_00226"/>
    </source>
</evidence>
<accession>A0A345UK31</accession>
<organism evidence="3 4">
    <name type="scientific">Cyclonatronum proteinivorum</name>
    <dbReference type="NCBI Taxonomy" id="1457365"/>
    <lineage>
        <taxon>Bacteria</taxon>
        <taxon>Pseudomonadati</taxon>
        <taxon>Balneolota</taxon>
        <taxon>Balneolia</taxon>
        <taxon>Balneolales</taxon>
        <taxon>Cyclonatronaceae</taxon>
        <taxon>Cyclonatronum</taxon>
    </lineage>
</organism>
<dbReference type="InterPro" id="IPR001453">
    <property type="entry name" value="MoaB/Mog_dom"/>
</dbReference>
<dbReference type="NCBIfam" id="NF001813">
    <property type="entry name" value="PRK00549.1"/>
    <property type="match status" value="1"/>
</dbReference>
<evidence type="ECO:0000313" key="4">
    <source>
        <dbReference type="Proteomes" id="UP000254808"/>
    </source>
</evidence>
<dbReference type="KEGG" id="cprv:CYPRO_1582"/>
<dbReference type="InterPro" id="IPR036425">
    <property type="entry name" value="MoaB/Mog-like_dom_sf"/>
</dbReference>
<dbReference type="EMBL" id="CP027806">
    <property type="protein sequence ID" value="AXJ00833.1"/>
    <property type="molecule type" value="Genomic_DNA"/>
</dbReference>
<dbReference type="NCBIfam" id="TIGR00199">
    <property type="entry name" value="PncC_domain"/>
    <property type="match status" value="1"/>
</dbReference>
<dbReference type="HAMAP" id="MF_00226_B">
    <property type="entry name" value="CinA_B"/>
    <property type="match status" value="1"/>
</dbReference>
<dbReference type="InterPro" id="IPR041424">
    <property type="entry name" value="CinA_KH"/>
</dbReference>
<dbReference type="InterPro" id="IPR008136">
    <property type="entry name" value="CinA_C"/>
</dbReference>
<dbReference type="Gene3D" id="3.30.70.2860">
    <property type="match status" value="1"/>
</dbReference>